<sequence length="279" mass="33028">MHELKQRIQQQQAIIDSRQDENMRLDSEYEAYKQARDTLKIQISVLQKKIKNAILPCISYDTFRLQRKTEQINEEAEEHKTIRLEMEEMIPRKTEDNENEVKRNQQLLKEVEKSKTDWDMLELVAEMTTKFEDGQGVMRHVEVLDQIKTKYKERLSAAFEKAQQLREGLKMVENKHNLEASQMGMKMSDLKVEKLQLQVTEETIDTEYDDVLDRKEEYFGPTQIEMAIVNIHDMVTPHSNKNDASDLKSMLETIQEFITDNYEILEQYKKQYGSLGKDK</sequence>
<dbReference type="Proteomes" id="UP000324091">
    <property type="component" value="Chromosome 16"/>
</dbReference>
<accession>A0A5C6P0P3</accession>
<protein>
    <submittedName>
        <fullName evidence="2">Uncharacterized protein</fullName>
    </submittedName>
</protein>
<dbReference type="AlphaFoldDB" id="A0A5C6P0P3"/>
<name>A0A5C6P0P3_9TELE</name>
<gene>
    <name evidence="2" type="ORF">D4764_16G0001670</name>
</gene>
<evidence type="ECO:0000313" key="3">
    <source>
        <dbReference type="Proteomes" id="UP000324091"/>
    </source>
</evidence>
<comment type="caution">
    <text evidence="2">The sequence shown here is derived from an EMBL/GenBank/DDBJ whole genome shotgun (WGS) entry which is preliminary data.</text>
</comment>
<organism evidence="2 3">
    <name type="scientific">Takifugu flavidus</name>
    <name type="common">sansaifugu</name>
    <dbReference type="NCBI Taxonomy" id="433684"/>
    <lineage>
        <taxon>Eukaryota</taxon>
        <taxon>Metazoa</taxon>
        <taxon>Chordata</taxon>
        <taxon>Craniata</taxon>
        <taxon>Vertebrata</taxon>
        <taxon>Euteleostomi</taxon>
        <taxon>Actinopterygii</taxon>
        <taxon>Neopterygii</taxon>
        <taxon>Teleostei</taxon>
        <taxon>Neoteleostei</taxon>
        <taxon>Acanthomorphata</taxon>
        <taxon>Eupercaria</taxon>
        <taxon>Tetraodontiformes</taxon>
        <taxon>Tetradontoidea</taxon>
        <taxon>Tetraodontidae</taxon>
        <taxon>Takifugu</taxon>
    </lineage>
</organism>
<proteinExistence type="predicted"/>
<dbReference type="EMBL" id="RHFK02000008">
    <property type="protein sequence ID" value="TWW71670.1"/>
    <property type="molecule type" value="Genomic_DNA"/>
</dbReference>
<reference evidence="2 3" key="1">
    <citation type="submission" date="2019-04" db="EMBL/GenBank/DDBJ databases">
        <title>Chromosome genome assembly for Takifugu flavidus.</title>
        <authorList>
            <person name="Xiao S."/>
        </authorList>
    </citation>
    <scope>NUCLEOTIDE SEQUENCE [LARGE SCALE GENOMIC DNA]</scope>
    <source>
        <strain evidence="2">HTHZ2018</strain>
        <tissue evidence="2">Muscle</tissue>
    </source>
</reference>
<keyword evidence="1" id="KW-0175">Coiled coil</keyword>
<evidence type="ECO:0000313" key="2">
    <source>
        <dbReference type="EMBL" id="TWW71670.1"/>
    </source>
</evidence>
<evidence type="ECO:0000256" key="1">
    <source>
        <dbReference type="SAM" id="Coils"/>
    </source>
</evidence>
<keyword evidence="3" id="KW-1185">Reference proteome</keyword>
<feature type="coiled-coil region" evidence="1">
    <location>
        <begin position="1"/>
        <end position="117"/>
    </location>
</feature>